<evidence type="ECO:0000313" key="2">
    <source>
        <dbReference type="EMBL" id="SUQ14461.1"/>
    </source>
</evidence>
<sequence>MMHPLQEMIERRKNGEMCGIPSYCTANELALEAILEHAKETGEPVLIEATANQINQFGGYTGMTPQDFMNFIKKIADKIGVDEKLLILGGDHLGPLTWVNEPEASAMEKSRELVKLFVLAGFTKIHLDTSMKLGDDSVSEPLATEVIARRGVELYKVCIEAYEELKKNKPDAMRPVFVIGSEVPIPGGAQEAEEGISVTKVEDFDGTVSTYQRIFEENGLADAWNDVIAVVVQPGVEFGDAQVFLYDRAEAASLCGGLSKYPGIVFEGHSTDYQTKEALREMVEDGIAILKVGPALTFGLCGALYALEAIENALIPEEKRSHFAETLDRVMVEKPNNWQKHYSGTEEEKAFARKYSFSDRSRYYMGEKEVADAIDKLLHNLSEVKIPASILHRCMPLQYEKVMSGQIEADPRVLAKDGVLQFVMDYEYAVN</sequence>
<dbReference type="Gene3D" id="3.20.20.70">
    <property type="entry name" value="Aldolase class I"/>
    <property type="match status" value="1"/>
</dbReference>
<dbReference type="GO" id="GO:0005975">
    <property type="term" value="P:carbohydrate metabolic process"/>
    <property type="evidence" value="ECO:0007669"/>
    <property type="project" value="InterPro"/>
</dbReference>
<reference evidence="3" key="1">
    <citation type="submission" date="2017-07" db="EMBL/GenBank/DDBJ databases">
        <authorList>
            <person name="Varghese N."/>
            <person name="Submissions S."/>
        </authorList>
    </citation>
    <scope>NUCLEOTIDE SEQUENCE [LARGE SCALE GENOMIC DNA]</scope>
    <source>
        <strain evidence="3">NLAE-zl-C134</strain>
    </source>
</reference>
<proteinExistence type="predicted"/>
<name>A0A315ZWU8_9FIRM</name>
<dbReference type="GO" id="GO:0005886">
    <property type="term" value="C:plasma membrane"/>
    <property type="evidence" value="ECO:0007669"/>
    <property type="project" value="TreeGrafter"/>
</dbReference>
<dbReference type="PIRSF" id="PIRSF009264">
    <property type="entry name" value="TagBP_ald_AgaZ"/>
    <property type="match status" value="1"/>
</dbReference>
<dbReference type="OrthoDB" id="1672942at2"/>
<protein>
    <submittedName>
        <fullName evidence="2">D-tagatose-1,6-bisphosphate aldolase subunit GatZ/KbaZ</fullName>
    </submittedName>
</protein>
<dbReference type="PANTHER" id="PTHR32502">
    <property type="entry name" value="N-ACETYLGALACTOSAMINE PERMEASE II COMPONENT-RELATED"/>
    <property type="match status" value="1"/>
</dbReference>
<dbReference type="AlphaFoldDB" id="A0A315ZWU8"/>
<dbReference type="Proteomes" id="UP000254051">
    <property type="component" value="Unassembled WGS sequence"/>
</dbReference>
<accession>A0A315ZWU8</accession>
<dbReference type="PANTHER" id="PTHR32502:SF2">
    <property type="entry name" value="D-TAGATOSE-1,6-BISPHOSPHATE ALDOLASE SUBUNIT KBAZ"/>
    <property type="match status" value="1"/>
</dbReference>
<dbReference type="SUPFAM" id="SSF51569">
    <property type="entry name" value="Aldolase"/>
    <property type="match status" value="1"/>
</dbReference>
<dbReference type="Pfam" id="PF08013">
    <property type="entry name" value="GatZ_KbaZ-like"/>
    <property type="match status" value="1"/>
</dbReference>
<dbReference type="GO" id="GO:0009401">
    <property type="term" value="P:phosphoenolpyruvate-dependent sugar phosphotransferase system"/>
    <property type="evidence" value="ECO:0007669"/>
    <property type="project" value="TreeGrafter"/>
</dbReference>
<dbReference type="RefSeq" id="WP_109711356.1">
    <property type="nucleotide sequence ID" value="NZ_QGDS01000006.1"/>
</dbReference>
<dbReference type="EMBL" id="UHJJ01000006">
    <property type="protein sequence ID" value="SUQ14461.1"/>
    <property type="molecule type" value="Genomic_DNA"/>
</dbReference>
<evidence type="ECO:0000313" key="3">
    <source>
        <dbReference type="Proteomes" id="UP000254051"/>
    </source>
</evidence>
<dbReference type="Gene3D" id="1.10.400.20">
    <property type="entry name" value="putative tagatose 6-phosphate kinase domain like"/>
    <property type="match status" value="1"/>
</dbReference>
<evidence type="ECO:0000256" key="1">
    <source>
        <dbReference type="ARBA" id="ARBA00005007"/>
    </source>
</evidence>
<comment type="pathway">
    <text evidence="1">Carbohydrate metabolism.</text>
</comment>
<organism evidence="2 3">
    <name type="scientific">Faecalicatena contorta</name>
    <dbReference type="NCBI Taxonomy" id="39482"/>
    <lineage>
        <taxon>Bacteria</taxon>
        <taxon>Bacillati</taxon>
        <taxon>Bacillota</taxon>
        <taxon>Clostridia</taxon>
        <taxon>Lachnospirales</taxon>
        <taxon>Lachnospiraceae</taxon>
        <taxon>Faecalicatena</taxon>
    </lineage>
</organism>
<dbReference type="InterPro" id="IPR012062">
    <property type="entry name" value="GatZ/KbaZ-like"/>
</dbReference>
<dbReference type="InterPro" id="IPR013785">
    <property type="entry name" value="Aldolase_TIM"/>
</dbReference>
<gene>
    <name evidence="2" type="ORF">SAMN05216529_106153</name>
</gene>
<dbReference type="InterPro" id="IPR050303">
    <property type="entry name" value="GatZ_KbaZ_carbometab"/>
</dbReference>
<keyword evidence="3" id="KW-1185">Reference proteome</keyword>